<dbReference type="Proteomes" id="UP000663903">
    <property type="component" value="Chromosome"/>
</dbReference>
<reference evidence="1" key="1">
    <citation type="submission" date="2021-03" db="EMBL/GenBank/DDBJ databases">
        <title>Ottowia sp. 27C isolated from the cloaca of a Giant Asian pond turtle (Heosemys grandis).</title>
        <authorList>
            <person name="Spergser J."/>
            <person name="Busse H.-J."/>
        </authorList>
    </citation>
    <scope>NUCLEOTIDE SEQUENCE</scope>
    <source>
        <strain evidence="1">27C</strain>
    </source>
</reference>
<evidence type="ECO:0000313" key="1">
    <source>
        <dbReference type="EMBL" id="QTD43677.1"/>
    </source>
</evidence>
<gene>
    <name evidence="1" type="ORF">J1M35_10905</name>
</gene>
<accession>A0A975CD52</accession>
<dbReference type="RefSeq" id="WP_208007088.1">
    <property type="nucleotide sequence ID" value="NZ_CP071796.1"/>
</dbReference>
<dbReference type="EMBL" id="CP071796">
    <property type="protein sequence ID" value="QTD43677.1"/>
    <property type="molecule type" value="Genomic_DNA"/>
</dbReference>
<organism evidence="1 2">
    <name type="scientific">Ottowia testudinis</name>
    <dbReference type="NCBI Taxonomy" id="2816950"/>
    <lineage>
        <taxon>Bacteria</taxon>
        <taxon>Pseudomonadati</taxon>
        <taxon>Pseudomonadota</taxon>
        <taxon>Betaproteobacteria</taxon>
        <taxon>Burkholderiales</taxon>
        <taxon>Comamonadaceae</taxon>
        <taxon>Ottowia</taxon>
    </lineage>
</organism>
<dbReference type="KEGG" id="otd:J1M35_10905"/>
<name>A0A975CD52_9BURK</name>
<keyword evidence="2" id="KW-1185">Reference proteome</keyword>
<proteinExistence type="predicted"/>
<evidence type="ECO:0000313" key="2">
    <source>
        <dbReference type="Proteomes" id="UP000663903"/>
    </source>
</evidence>
<sequence>MKNPRLQLILGLLAVALLIGLAAWTRQAPAPSASRTVANAMGELREEAGVIHYQPPAGQPGVPMQWDAADLERRWHLQYFIDHGYIGLRGNTEPAVSAQWIQSLGFPALQLAWPSLHMPPQPACGPGDTLAEACPVFNMRLISRASDTREQALLHAREPLPRQQQIPFEQRTASQWAAFYTRADGQWAGWLCDARRLQDQNDALATWGPEDGQWALPLGDNACLQASGWRERPLWRRWTVLSGLTEHPVLVRCSAALRQPPREDSGRGDRIETRCQALFEHAGRLIELDLPGRASGVPAPATAAERLRPQLIEAAWRTLQDAAAARVPTPAEALRREAAWCGELDAQSTRLRDEFKATRDQLSTVWNNPPLKVSLDPGSPCTRAFHRVLDVWLRAPAAAKPEAAWLAAARQVGDAVRRHTRNVPEPVWSLVGQLMERAEGPASPALLAWQAQQPWVQSKAEVVLKRYDQVGDGIRALPVPERIRLRNDLGHALSRSDHLNHPRTPDLLWAAADEWMTVGHSAGGLPTPEAVSLLTFAATYARQPSALPPSEAQGRLQHLVLGMEKLARQLAQVPAESAEARRIQVGTLAVHAAWHANHLALTGGDAVRWRAWLGDWAAWSVTALPPPLPTTQGARELDRGSAWIRGVALHRDAALAGKATDPDCPGGALLGCAMGIE</sequence>
<dbReference type="AlphaFoldDB" id="A0A975CD52"/>
<protein>
    <submittedName>
        <fullName evidence="1">Uncharacterized protein</fullName>
    </submittedName>
</protein>